<name>A0A151L1Y0_9APIC</name>
<sequence length="162" mass="18809">AYLLRKDAENIINKELKINTMDHIFKNCKNIDNVIEGTKGSMYINKNKLDSANPTNDSCPKEGTDRFDVGKKWQCNNINRKHNNLCLPPRREHMCIKKIQNMMRFNVDDKDKLLKEVMEAANEEGIDILKKLKPQNQTEFSEICDAMKYSFADIGDIIRGRD</sequence>
<evidence type="ECO:0000313" key="2">
    <source>
        <dbReference type="EMBL" id="KYN92962.1"/>
    </source>
</evidence>
<dbReference type="InterPro" id="IPR008602">
    <property type="entry name" value="Duffy-antigen-binding"/>
</dbReference>
<dbReference type="RefSeq" id="XP_018638688.1">
    <property type="nucleotide sequence ID" value="XM_018783530.1"/>
</dbReference>
<dbReference type="GO" id="GO:0046789">
    <property type="term" value="F:host cell surface receptor binding"/>
    <property type="evidence" value="ECO:0007669"/>
    <property type="project" value="InterPro"/>
</dbReference>
<feature type="non-terminal residue" evidence="2">
    <location>
        <position position="1"/>
    </location>
</feature>
<dbReference type="Proteomes" id="UP000076004">
    <property type="component" value="Unassembled WGS sequence"/>
</dbReference>
<dbReference type="VEuPathDB" id="PlasmoDB:PGSY75_0041300"/>
<reference evidence="2 3" key="1">
    <citation type="journal article" date="2016" name="Nat. Commun.">
        <title>Genomes of cryptic chimpanzee Plasmodium species reveal key evolutionary events leading to human malaria.</title>
        <authorList>
            <person name="Sundararaman S.A."/>
            <person name="Plenderleith L.J."/>
            <person name="Liu W."/>
            <person name="Loy D.E."/>
            <person name="Learn G.H."/>
            <person name="Li Y."/>
            <person name="Shaw K.S."/>
            <person name="Ayouba A."/>
            <person name="Peeters M."/>
            <person name="Speede S."/>
            <person name="Shaw G.M."/>
            <person name="Bushman F.D."/>
            <person name="Brisson D."/>
            <person name="Rayner J.C."/>
            <person name="Sharp P.M."/>
            <person name="Hahn B.H."/>
        </authorList>
    </citation>
    <scope>NUCLEOTIDE SEQUENCE [LARGE SCALE GENOMIC DNA]</scope>
    <source>
        <strain evidence="2 3">SY75</strain>
    </source>
</reference>
<gene>
    <name evidence="2" type="ORF">PGSY75_0041300</name>
</gene>
<dbReference type="GO" id="GO:0016020">
    <property type="term" value="C:membrane"/>
    <property type="evidence" value="ECO:0007669"/>
    <property type="project" value="InterPro"/>
</dbReference>
<organism evidence="2 3">
    <name type="scientific">Plasmodium gaboni</name>
    <dbReference type="NCBI Taxonomy" id="647221"/>
    <lineage>
        <taxon>Eukaryota</taxon>
        <taxon>Sar</taxon>
        <taxon>Alveolata</taxon>
        <taxon>Apicomplexa</taxon>
        <taxon>Aconoidasida</taxon>
        <taxon>Haemosporida</taxon>
        <taxon>Plasmodiidae</taxon>
        <taxon>Plasmodium</taxon>
        <taxon>Plasmodium (Laverania)</taxon>
    </lineage>
</organism>
<dbReference type="KEGG" id="pgab:PGSY75_0041300"/>
<dbReference type="InterPro" id="IPR042202">
    <property type="entry name" value="Duffy-ag-bd_sf"/>
</dbReference>
<protein>
    <submittedName>
        <fullName evidence="2">Putative EMP1-like protein</fullName>
    </submittedName>
</protein>
<dbReference type="EMBL" id="LVLB01000411">
    <property type="protein sequence ID" value="KYN92962.1"/>
    <property type="molecule type" value="Genomic_DNA"/>
</dbReference>
<accession>A0A151L1Y0</accession>
<evidence type="ECO:0000259" key="1">
    <source>
        <dbReference type="Pfam" id="PF05424"/>
    </source>
</evidence>
<dbReference type="Pfam" id="PF05424">
    <property type="entry name" value="Duffy_binding"/>
    <property type="match status" value="1"/>
</dbReference>
<proteinExistence type="predicted"/>
<comment type="caution">
    <text evidence="2">The sequence shown here is derived from an EMBL/GenBank/DDBJ whole genome shotgun (WGS) entry which is preliminary data.</text>
</comment>
<dbReference type="SUPFAM" id="SSF140924">
    <property type="entry name" value="Duffy binding domain-like"/>
    <property type="match status" value="1"/>
</dbReference>
<dbReference type="Gene3D" id="1.20.1310.20">
    <property type="entry name" value="Duffy-antigen binding domain"/>
    <property type="match status" value="1"/>
</dbReference>
<feature type="non-terminal residue" evidence="2">
    <location>
        <position position="162"/>
    </location>
</feature>
<dbReference type="GeneID" id="29774142"/>
<evidence type="ECO:0000313" key="3">
    <source>
        <dbReference type="Proteomes" id="UP000076004"/>
    </source>
</evidence>
<dbReference type="AlphaFoldDB" id="A0A151L1Y0"/>
<feature type="domain" description="Duffy-antigen binding" evidence="1">
    <location>
        <begin position="85"/>
        <end position="162"/>
    </location>
</feature>